<dbReference type="PANTHER" id="PTHR33406:SF13">
    <property type="entry name" value="MEMBRANE PROTEIN YDFJ"/>
    <property type="match status" value="1"/>
</dbReference>
<evidence type="ECO:0000256" key="4">
    <source>
        <dbReference type="ARBA" id="ARBA00022989"/>
    </source>
</evidence>
<feature type="transmembrane region" description="Helical" evidence="6">
    <location>
        <begin position="274"/>
        <end position="294"/>
    </location>
</feature>
<feature type="transmembrane region" description="Helical" evidence="6">
    <location>
        <begin position="726"/>
        <end position="746"/>
    </location>
</feature>
<feature type="transmembrane region" description="Helical" evidence="6">
    <location>
        <begin position="300"/>
        <end position="321"/>
    </location>
</feature>
<keyword evidence="5 6" id="KW-0472">Membrane</keyword>
<keyword evidence="3 6" id="KW-0812">Transmembrane</keyword>
<comment type="subcellular location">
    <subcellularLocation>
        <location evidence="1">Cell membrane</location>
        <topology evidence="1">Multi-pass membrane protein</topology>
    </subcellularLocation>
</comment>
<evidence type="ECO:0000256" key="6">
    <source>
        <dbReference type="SAM" id="Phobius"/>
    </source>
</evidence>
<feature type="transmembrane region" description="Helical" evidence="6">
    <location>
        <begin position="471"/>
        <end position="489"/>
    </location>
</feature>
<protein>
    <submittedName>
        <fullName evidence="8">MMPL family transporter</fullName>
    </submittedName>
</protein>
<feature type="domain" description="Membrane transport protein MMPL" evidence="7">
    <location>
        <begin position="361"/>
        <end position="472"/>
    </location>
</feature>
<dbReference type="InterPro" id="IPR050545">
    <property type="entry name" value="Mycobact_MmpL"/>
</dbReference>
<name>A0A3S8Z6T6_9ACTO</name>
<sequence>MASALTGFGGRTLFESMETGNPVIPGSESAVVFDESQAGGERILYLLDGIPEDQMAAGTDATDTILDLSAELEATDGVGSVISYPAVVGEIRAEVEKNRQAAVAEVVAGFEMPQAEIDALAQADSAAAAAAQAQLDAEKEAAIEQVNTQIDAELERLIAGSGDELEPGAISPSSFMSTEGDGHIVIITLDEDLSDAENKAVDAEVIALLDATTSDLQTIDSNVDAYIQSVQLITDDIMAQVQDDLIIGEAIGLPIALFLMVIVFGGLLAAGLPLVGAISTIAVGMGVLWVLSYVTTVDSFILNIISLIGLGLSIDYGLLVVSRYREEIQRLLPTIGYRSDGADIPKALSPEQRKALKGAMDQALTTTVATAGRTVFFSAVIIAISIGSLLVMEAQILNMIAIGGIFTVLLAVLAALTLVPALVRAFGVKLLRPSVLSRIPVLRKVTGGFGDASTDHGFFSRLARFVHNRPWPILILVAAILIVMALPLGNLHMRSSIDEYVPKSSPSGAAIAVLNEEYPAFRTPEIQILADEVPTTVADSAYVAELKTMFPEAAISVSDGAVDGTAMIGVDLPVEDALSVEVEGYVDDIRAVDAEFETWVGGSAAMQIDFSRSLADGAPAAGAIIVITIFVLLFLMTGSLMVPLKAILLNGLSLLASLGLAVWIFENGFFGLPQADGLESYVIAIGLAFGFGLAMDYEVFLLARIKEYWDAGYSNDESVERGLQRSGRIITSAAAIIIAVFIGFVFGELVIVTQAGVTLAIIVAIDATLVRMLLVPATMTLLGRWNWWAPKPLVRLHEKFGISH</sequence>
<feature type="transmembrane region" description="Helical" evidence="6">
    <location>
        <begin position="647"/>
        <end position="665"/>
    </location>
</feature>
<dbReference type="RefSeq" id="WP_126038580.1">
    <property type="nucleotide sequence ID" value="NZ_CP034438.1"/>
</dbReference>
<feature type="transmembrane region" description="Helical" evidence="6">
    <location>
        <begin position="617"/>
        <end position="635"/>
    </location>
</feature>
<gene>
    <name evidence="8" type="ORF">EJO69_02080</name>
</gene>
<dbReference type="SUPFAM" id="SSF82866">
    <property type="entry name" value="Multidrug efflux transporter AcrB transmembrane domain"/>
    <property type="match status" value="2"/>
</dbReference>
<evidence type="ECO:0000256" key="5">
    <source>
        <dbReference type="ARBA" id="ARBA00023136"/>
    </source>
</evidence>
<dbReference type="OrthoDB" id="7051771at2"/>
<dbReference type="Gene3D" id="1.20.1640.10">
    <property type="entry name" value="Multidrug efflux transporter AcrB transmembrane domain"/>
    <property type="match status" value="2"/>
</dbReference>
<feature type="transmembrane region" description="Helical" evidence="6">
    <location>
        <begin position="396"/>
        <end position="423"/>
    </location>
</feature>
<reference evidence="8 9" key="1">
    <citation type="submission" date="2018-12" db="EMBL/GenBank/DDBJ databases">
        <title>Complete genome sequence of Flaviflexus salsibiostraticola KCTC 33148.</title>
        <authorList>
            <person name="Bae J.-W."/>
        </authorList>
    </citation>
    <scope>NUCLEOTIDE SEQUENCE [LARGE SCALE GENOMIC DNA]</scope>
    <source>
        <strain evidence="8 9">KCTC 33148</strain>
    </source>
</reference>
<evidence type="ECO:0000256" key="2">
    <source>
        <dbReference type="ARBA" id="ARBA00022475"/>
    </source>
</evidence>
<evidence type="ECO:0000313" key="8">
    <source>
        <dbReference type="EMBL" id="AZN29221.1"/>
    </source>
</evidence>
<evidence type="ECO:0000259" key="7">
    <source>
        <dbReference type="Pfam" id="PF03176"/>
    </source>
</evidence>
<proteinExistence type="predicted"/>
<feature type="transmembrane region" description="Helical" evidence="6">
    <location>
        <begin position="752"/>
        <end position="774"/>
    </location>
</feature>
<evidence type="ECO:0000313" key="9">
    <source>
        <dbReference type="Proteomes" id="UP000270021"/>
    </source>
</evidence>
<feature type="transmembrane region" description="Helical" evidence="6">
    <location>
        <begin position="363"/>
        <end position="390"/>
    </location>
</feature>
<keyword evidence="9" id="KW-1185">Reference proteome</keyword>
<dbReference type="InterPro" id="IPR004869">
    <property type="entry name" value="MMPL_dom"/>
</dbReference>
<feature type="transmembrane region" description="Helical" evidence="6">
    <location>
        <begin position="681"/>
        <end position="705"/>
    </location>
</feature>
<dbReference type="PANTHER" id="PTHR33406">
    <property type="entry name" value="MEMBRANE PROTEIN MJ1562-RELATED"/>
    <property type="match status" value="1"/>
</dbReference>
<dbReference type="AlphaFoldDB" id="A0A3S8Z6T6"/>
<dbReference type="EMBL" id="CP034438">
    <property type="protein sequence ID" value="AZN29221.1"/>
    <property type="molecule type" value="Genomic_DNA"/>
</dbReference>
<dbReference type="Proteomes" id="UP000270021">
    <property type="component" value="Chromosome"/>
</dbReference>
<evidence type="ECO:0000256" key="1">
    <source>
        <dbReference type="ARBA" id="ARBA00004651"/>
    </source>
</evidence>
<dbReference type="Pfam" id="PF03176">
    <property type="entry name" value="MMPL"/>
    <property type="match status" value="3"/>
</dbReference>
<keyword evidence="4 6" id="KW-1133">Transmembrane helix</keyword>
<organism evidence="8 9">
    <name type="scientific">Flaviflexus salsibiostraticola</name>
    <dbReference type="NCBI Taxonomy" id="1282737"/>
    <lineage>
        <taxon>Bacteria</taxon>
        <taxon>Bacillati</taxon>
        <taxon>Actinomycetota</taxon>
        <taxon>Actinomycetes</taxon>
        <taxon>Actinomycetales</taxon>
        <taxon>Actinomycetaceae</taxon>
        <taxon>Flaviflexus</taxon>
    </lineage>
</organism>
<feature type="domain" description="Membrane transport protein MMPL" evidence="7">
    <location>
        <begin position="125"/>
        <end position="330"/>
    </location>
</feature>
<evidence type="ECO:0000256" key="3">
    <source>
        <dbReference type="ARBA" id="ARBA00022692"/>
    </source>
</evidence>
<accession>A0A3S8Z6T6</accession>
<dbReference type="KEGG" id="fsl:EJO69_02080"/>
<dbReference type="GO" id="GO:0005886">
    <property type="term" value="C:plasma membrane"/>
    <property type="evidence" value="ECO:0007669"/>
    <property type="project" value="UniProtKB-SubCell"/>
</dbReference>
<feature type="domain" description="Membrane transport protein MMPL" evidence="7">
    <location>
        <begin position="592"/>
        <end position="791"/>
    </location>
</feature>
<feature type="transmembrane region" description="Helical" evidence="6">
    <location>
        <begin position="245"/>
        <end position="267"/>
    </location>
</feature>
<keyword evidence="2" id="KW-1003">Cell membrane</keyword>